<dbReference type="RefSeq" id="WP_140825826.1">
    <property type="nucleotide sequence ID" value="NZ_VFYP01000001.1"/>
</dbReference>
<dbReference type="AlphaFoldDB" id="A0A504UWJ0"/>
<dbReference type="Proteomes" id="UP000316429">
    <property type="component" value="Unassembled WGS sequence"/>
</dbReference>
<name>A0A504UWJ0_9HYPH</name>
<protein>
    <submittedName>
        <fullName evidence="1">Uncharacterized protein</fullName>
    </submittedName>
</protein>
<comment type="caution">
    <text evidence="1">The sequence shown here is derived from an EMBL/GenBank/DDBJ whole genome shotgun (WGS) entry which is preliminary data.</text>
</comment>
<gene>
    <name evidence="1" type="ORF">FJQ55_00695</name>
</gene>
<dbReference type="OrthoDB" id="9844485at2"/>
<reference evidence="1 2" key="1">
    <citation type="submission" date="2019-06" db="EMBL/GenBank/DDBJ databases">
        <title>Rhizobium sp. CL12 isolated from roots of soybean.</title>
        <authorList>
            <person name="Wang C."/>
        </authorList>
    </citation>
    <scope>NUCLEOTIDE SEQUENCE [LARGE SCALE GENOMIC DNA]</scope>
    <source>
        <strain evidence="1 2">CL12</strain>
    </source>
</reference>
<sequence length="165" mass="18065">MEAYRIFISATASGSHGGDSKVNASYALRIVGKGVEKFLQSTSREAEVQAMYAKGLDDACNYLWAEVSDAVANTRPPVEVIVRKPNMQVRFGNAENSLFEKAMTGETKAQDNIETWLVDAVWATHFHVTFREPDGDFEKTALRDVERLAKAALHAPASTTSSSHG</sequence>
<keyword evidence="2" id="KW-1185">Reference proteome</keyword>
<evidence type="ECO:0000313" key="1">
    <source>
        <dbReference type="EMBL" id="TPP09433.1"/>
    </source>
</evidence>
<dbReference type="EMBL" id="VFYP01000001">
    <property type="protein sequence ID" value="TPP09433.1"/>
    <property type="molecule type" value="Genomic_DNA"/>
</dbReference>
<accession>A0A504UWJ0</accession>
<proteinExistence type="predicted"/>
<evidence type="ECO:0000313" key="2">
    <source>
        <dbReference type="Proteomes" id="UP000316429"/>
    </source>
</evidence>
<organism evidence="1 2">
    <name type="scientific">Rhizobium glycinendophyticum</name>
    <dbReference type="NCBI Taxonomy" id="2589807"/>
    <lineage>
        <taxon>Bacteria</taxon>
        <taxon>Pseudomonadati</taxon>
        <taxon>Pseudomonadota</taxon>
        <taxon>Alphaproteobacteria</taxon>
        <taxon>Hyphomicrobiales</taxon>
        <taxon>Rhizobiaceae</taxon>
        <taxon>Rhizobium/Agrobacterium group</taxon>
        <taxon>Rhizobium</taxon>
    </lineage>
</organism>